<reference evidence="1 3" key="1">
    <citation type="journal article" date="2022" name="Plant J.">
        <title>Strategies of tolerance reflected in two North American maple genomes.</title>
        <authorList>
            <person name="McEvoy S.L."/>
            <person name="Sezen U.U."/>
            <person name="Trouern-Trend A."/>
            <person name="McMahon S.M."/>
            <person name="Schaberg P.G."/>
            <person name="Yang J."/>
            <person name="Wegrzyn J.L."/>
            <person name="Swenson N.G."/>
        </authorList>
    </citation>
    <scope>NUCLEOTIDE SEQUENCE [LARGE SCALE GENOMIC DNA]</scope>
    <source>
        <strain evidence="1">91603</strain>
    </source>
</reference>
<dbReference type="Proteomes" id="UP001064489">
    <property type="component" value="Chromosome 13"/>
</dbReference>
<sequence length="119" mass="13618">MLTLLIPGKNDPSREIDVYLRQLINELKELWEIGVRTYYKVTNSMFNLRAAVMYTINDFPAYGNLSRWSTSGHALFVMTIEHLDGSVTRFAIWGINSGYRGIMCGAKTRNPLMGKLKRV</sequence>
<comment type="caution">
    <text evidence="1">The sequence shown here is derived from an EMBL/GenBank/DDBJ whole genome shotgun (WGS) entry which is preliminary data.</text>
</comment>
<dbReference type="AlphaFoldDB" id="A0AAD5JEN7"/>
<evidence type="ECO:0000313" key="2">
    <source>
        <dbReference type="EMBL" id="KAI9198003.1"/>
    </source>
</evidence>
<dbReference type="Pfam" id="PF02992">
    <property type="entry name" value="Transposase_21"/>
    <property type="match status" value="1"/>
</dbReference>
<dbReference type="PANTHER" id="PTHR10775:SF185">
    <property type="entry name" value="OS08G0208400 PROTEIN"/>
    <property type="match status" value="1"/>
</dbReference>
<dbReference type="EMBL" id="JAJSOW010000002">
    <property type="protein sequence ID" value="KAI9198003.1"/>
    <property type="molecule type" value="Genomic_DNA"/>
</dbReference>
<accession>A0AAD5JEN7</accession>
<reference evidence="1" key="2">
    <citation type="submission" date="2023-02" db="EMBL/GenBank/DDBJ databases">
        <authorList>
            <person name="Swenson N.G."/>
            <person name="Wegrzyn J.L."/>
            <person name="Mcevoy S.L."/>
        </authorList>
    </citation>
    <scope>NUCLEOTIDE SEQUENCE</scope>
    <source>
        <strain evidence="1">91603</strain>
        <tissue evidence="1">Leaf</tissue>
    </source>
</reference>
<evidence type="ECO:0000313" key="3">
    <source>
        <dbReference type="Proteomes" id="UP001064489"/>
    </source>
</evidence>
<proteinExistence type="predicted"/>
<gene>
    <name evidence="1" type="ORF">LWI28_002198</name>
    <name evidence="2" type="ORF">LWI28_008413</name>
</gene>
<evidence type="ECO:0000313" key="1">
    <source>
        <dbReference type="EMBL" id="KAI9197656.1"/>
    </source>
</evidence>
<dbReference type="PANTHER" id="PTHR10775">
    <property type="entry name" value="OS08G0208400 PROTEIN"/>
    <property type="match status" value="1"/>
</dbReference>
<dbReference type="InterPro" id="IPR004242">
    <property type="entry name" value="Transposase_21"/>
</dbReference>
<protein>
    <submittedName>
        <fullName evidence="1">Uncharacterized protein</fullName>
    </submittedName>
</protein>
<keyword evidence="3" id="KW-1185">Reference proteome</keyword>
<dbReference type="EMBL" id="JAJSOW010000002">
    <property type="protein sequence ID" value="KAI9197656.1"/>
    <property type="molecule type" value="Genomic_DNA"/>
</dbReference>
<organism evidence="1 3">
    <name type="scientific">Acer negundo</name>
    <name type="common">Box elder</name>
    <dbReference type="NCBI Taxonomy" id="4023"/>
    <lineage>
        <taxon>Eukaryota</taxon>
        <taxon>Viridiplantae</taxon>
        <taxon>Streptophyta</taxon>
        <taxon>Embryophyta</taxon>
        <taxon>Tracheophyta</taxon>
        <taxon>Spermatophyta</taxon>
        <taxon>Magnoliopsida</taxon>
        <taxon>eudicotyledons</taxon>
        <taxon>Gunneridae</taxon>
        <taxon>Pentapetalae</taxon>
        <taxon>rosids</taxon>
        <taxon>malvids</taxon>
        <taxon>Sapindales</taxon>
        <taxon>Sapindaceae</taxon>
        <taxon>Hippocastanoideae</taxon>
        <taxon>Acereae</taxon>
        <taxon>Acer</taxon>
    </lineage>
</organism>
<name>A0AAD5JEN7_ACENE</name>